<gene>
    <name evidence="2" type="ORF">LENED_005343</name>
</gene>
<proteinExistence type="predicted"/>
<feature type="region of interest" description="Disordered" evidence="1">
    <location>
        <begin position="1"/>
        <end position="112"/>
    </location>
</feature>
<sequence>MQQYYGSYPTQSNYYSQPYDGAGPYNGYTPYTPQPQAPVWGSTPYAPNAGLPPPMQMQSGAPPPTPTAHRSSHRRRTTMPSRNTSHPLKSALKPSNSIQMPTPSSPAPLHRKRAMSNPKRDYQNMGMPNAADYTTPFSNQGFHLPEDESTYMFVSFHGTNELHIENLAHKAMDEIRKEIFGMWPGGLELDELQNTQWRVRFKNAPWSLRDENVQWAWRMLVKLFTLFEERGYSYNTTLDVGTSSPRLHFVASSLSICRFFLATISNGGRTFTLIDPPMDVMRDLTTGLQGALPGHISKDEFGRLGETNLRIVELRRPIYGGNEITSRLNEGEANQPLVGFQVFFCPYNLAKMYFHRLRNVASLIFTLALLSTVLAAVIPAPSSVNAQPPNPLPSTQAGMHQKATRALVHFPGTAPREKKKWYKFSYSDKTIKNVATMEFLLPVIEYQLELGKLSEADFQIDGFPSEPNMDGDFVFDVTLHLEPPKQVWRGKGTFKFKDKFAQERRVWGTLMNVDGSVVGKVRDNMLALGYKPLLKEDVVEDGGQKILP</sequence>
<name>A0A1Q3E8V5_LENED</name>
<evidence type="ECO:0000313" key="2">
    <source>
        <dbReference type="EMBL" id="GAW03606.1"/>
    </source>
</evidence>
<accession>A0A1Q3E8V5</accession>
<reference evidence="2 3" key="2">
    <citation type="submission" date="2017-02" db="EMBL/GenBank/DDBJ databases">
        <title>A genome survey and senescence transcriptome analysis in Lentinula edodes.</title>
        <authorList>
            <person name="Sakamoto Y."/>
            <person name="Nakade K."/>
            <person name="Sato S."/>
            <person name="Yoshida Y."/>
            <person name="Miyazaki K."/>
            <person name="Natsume S."/>
            <person name="Konno N."/>
        </authorList>
    </citation>
    <scope>NUCLEOTIDE SEQUENCE [LARGE SCALE GENOMIC DNA]</scope>
    <source>
        <strain evidence="2 3">NBRC 111202</strain>
    </source>
</reference>
<reference evidence="2 3" key="1">
    <citation type="submission" date="2016-08" db="EMBL/GenBank/DDBJ databases">
        <authorList>
            <consortium name="Lentinula edodes genome sequencing consortium"/>
            <person name="Sakamoto Y."/>
            <person name="Nakade K."/>
            <person name="Sato S."/>
            <person name="Yoshida Y."/>
            <person name="Miyazaki K."/>
            <person name="Natsume S."/>
            <person name="Konno N."/>
        </authorList>
    </citation>
    <scope>NUCLEOTIDE SEQUENCE [LARGE SCALE GENOMIC DNA]</scope>
    <source>
        <strain evidence="2 3">NBRC 111202</strain>
    </source>
</reference>
<keyword evidence="3" id="KW-1185">Reference proteome</keyword>
<protein>
    <submittedName>
        <fullName evidence="2">Uncharacterized protein</fullName>
    </submittedName>
</protein>
<evidence type="ECO:0000313" key="3">
    <source>
        <dbReference type="Proteomes" id="UP000188533"/>
    </source>
</evidence>
<feature type="compositionally biased region" description="Polar residues" evidence="1">
    <location>
        <begin position="1"/>
        <end position="16"/>
    </location>
</feature>
<organism evidence="2 3">
    <name type="scientific">Lentinula edodes</name>
    <name type="common">Shiitake mushroom</name>
    <name type="synonym">Lentinus edodes</name>
    <dbReference type="NCBI Taxonomy" id="5353"/>
    <lineage>
        <taxon>Eukaryota</taxon>
        <taxon>Fungi</taxon>
        <taxon>Dikarya</taxon>
        <taxon>Basidiomycota</taxon>
        <taxon>Agaricomycotina</taxon>
        <taxon>Agaricomycetes</taxon>
        <taxon>Agaricomycetidae</taxon>
        <taxon>Agaricales</taxon>
        <taxon>Marasmiineae</taxon>
        <taxon>Omphalotaceae</taxon>
        <taxon>Lentinula</taxon>
    </lineage>
</organism>
<feature type="compositionally biased region" description="Pro residues" evidence="1">
    <location>
        <begin position="50"/>
        <end position="66"/>
    </location>
</feature>
<dbReference type="EMBL" id="BDGU01000150">
    <property type="protein sequence ID" value="GAW03606.1"/>
    <property type="molecule type" value="Genomic_DNA"/>
</dbReference>
<dbReference type="Proteomes" id="UP000188533">
    <property type="component" value="Unassembled WGS sequence"/>
</dbReference>
<dbReference type="AlphaFoldDB" id="A0A1Q3E8V5"/>
<comment type="caution">
    <text evidence="2">The sequence shown here is derived from an EMBL/GenBank/DDBJ whole genome shotgun (WGS) entry which is preliminary data.</text>
</comment>
<feature type="compositionally biased region" description="Polar residues" evidence="1">
    <location>
        <begin position="83"/>
        <end position="102"/>
    </location>
</feature>
<evidence type="ECO:0000256" key="1">
    <source>
        <dbReference type="SAM" id="MobiDB-lite"/>
    </source>
</evidence>